<keyword evidence="3" id="KW-0804">Transcription</keyword>
<protein>
    <submittedName>
        <fullName evidence="5">GntR family transcriptional regulator</fullName>
    </submittedName>
</protein>
<dbReference type="SUPFAM" id="SSF46785">
    <property type="entry name" value="Winged helix' DNA-binding domain"/>
    <property type="match status" value="1"/>
</dbReference>
<organism evidence="5 6">
    <name type="scientific">Pelagibacterium flavum</name>
    <dbReference type="NCBI Taxonomy" id="2984530"/>
    <lineage>
        <taxon>Bacteria</taxon>
        <taxon>Pseudomonadati</taxon>
        <taxon>Pseudomonadota</taxon>
        <taxon>Alphaproteobacteria</taxon>
        <taxon>Hyphomicrobiales</taxon>
        <taxon>Devosiaceae</taxon>
        <taxon>Pelagibacterium</taxon>
    </lineage>
</organism>
<dbReference type="PROSITE" id="PS50949">
    <property type="entry name" value="HTH_GNTR"/>
    <property type="match status" value="1"/>
</dbReference>
<dbReference type="Proteomes" id="UP001163882">
    <property type="component" value="Chromosome"/>
</dbReference>
<dbReference type="Gene3D" id="1.20.120.530">
    <property type="entry name" value="GntR ligand-binding domain-like"/>
    <property type="match status" value="1"/>
</dbReference>
<dbReference type="InterPro" id="IPR008920">
    <property type="entry name" value="TF_FadR/GntR_C"/>
</dbReference>
<dbReference type="SMART" id="SM00345">
    <property type="entry name" value="HTH_GNTR"/>
    <property type="match status" value="1"/>
</dbReference>
<keyword evidence="6" id="KW-1185">Reference proteome</keyword>
<evidence type="ECO:0000313" key="6">
    <source>
        <dbReference type="Proteomes" id="UP001163882"/>
    </source>
</evidence>
<dbReference type="RefSeq" id="WP_264226790.1">
    <property type="nucleotide sequence ID" value="NZ_CP107716.1"/>
</dbReference>
<keyword evidence="1" id="KW-0805">Transcription regulation</keyword>
<dbReference type="SMART" id="SM00895">
    <property type="entry name" value="FCD"/>
    <property type="match status" value="1"/>
</dbReference>
<name>A0ABY6IRE9_9HYPH</name>
<dbReference type="Gene3D" id="1.10.10.10">
    <property type="entry name" value="Winged helix-like DNA-binding domain superfamily/Winged helix DNA-binding domain"/>
    <property type="match status" value="1"/>
</dbReference>
<dbReference type="Pfam" id="PF00392">
    <property type="entry name" value="GntR"/>
    <property type="match status" value="1"/>
</dbReference>
<evidence type="ECO:0000256" key="1">
    <source>
        <dbReference type="ARBA" id="ARBA00023015"/>
    </source>
</evidence>
<keyword evidence="2" id="KW-0238">DNA-binding</keyword>
<dbReference type="EMBL" id="CP107716">
    <property type="protein sequence ID" value="UYQ73202.1"/>
    <property type="molecule type" value="Genomic_DNA"/>
</dbReference>
<dbReference type="InterPro" id="IPR036388">
    <property type="entry name" value="WH-like_DNA-bd_sf"/>
</dbReference>
<evidence type="ECO:0000256" key="2">
    <source>
        <dbReference type="ARBA" id="ARBA00023125"/>
    </source>
</evidence>
<dbReference type="InterPro" id="IPR011711">
    <property type="entry name" value="GntR_C"/>
</dbReference>
<accession>A0ABY6IRE9</accession>
<proteinExistence type="predicted"/>
<gene>
    <name evidence="5" type="ORF">OF122_05415</name>
</gene>
<evidence type="ECO:0000259" key="4">
    <source>
        <dbReference type="PROSITE" id="PS50949"/>
    </source>
</evidence>
<dbReference type="PANTHER" id="PTHR43537">
    <property type="entry name" value="TRANSCRIPTIONAL REGULATOR, GNTR FAMILY"/>
    <property type="match status" value="1"/>
</dbReference>
<reference evidence="5" key="1">
    <citation type="submission" date="2022-10" db="EMBL/GenBank/DDBJ databases">
        <title>YIM 151497 complete genome.</title>
        <authorList>
            <person name="Chen X."/>
        </authorList>
    </citation>
    <scope>NUCLEOTIDE SEQUENCE</scope>
    <source>
        <strain evidence="5">YIM 151497</strain>
    </source>
</reference>
<evidence type="ECO:0000256" key="3">
    <source>
        <dbReference type="ARBA" id="ARBA00023163"/>
    </source>
</evidence>
<dbReference type="InterPro" id="IPR000524">
    <property type="entry name" value="Tscrpt_reg_HTH_GntR"/>
</dbReference>
<dbReference type="PANTHER" id="PTHR43537:SF49">
    <property type="entry name" value="TRANSCRIPTIONAL REGULATORY PROTEIN"/>
    <property type="match status" value="1"/>
</dbReference>
<sequence length="219" mass="24045">MQQGLPRKGDTVDDIVGQLADAIVAGQFRPGEKLDELTLANRFFVSRTPVREALSQLAAMGLVSRRPNKGAVVAQLSPEHMINLIEVMAELEAVCARLAAERMSGPERHALEAEHLAAAEMVRLGRTDAYGAYDTLFHARVQTAARNPQLSEMAALSRSRLAPFRTDLFAYPAQLARSYEEHETIVTALLRADGARAETMMRAHILGAKDRMTPVPMAR</sequence>
<dbReference type="Pfam" id="PF07729">
    <property type="entry name" value="FCD"/>
    <property type="match status" value="1"/>
</dbReference>
<feature type="domain" description="HTH gntR-type" evidence="4">
    <location>
        <begin position="9"/>
        <end position="76"/>
    </location>
</feature>
<dbReference type="CDD" id="cd07377">
    <property type="entry name" value="WHTH_GntR"/>
    <property type="match status" value="1"/>
</dbReference>
<dbReference type="InterPro" id="IPR036390">
    <property type="entry name" value="WH_DNA-bd_sf"/>
</dbReference>
<dbReference type="SUPFAM" id="SSF48008">
    <property type="entry name" value="GntR ligand-binding domain-like"/>
    <property type="match status" value="1"/>
</dbReference>
<evidence type="ECO:0000313" key="5">
    <source>
        <dbReference type="EMBL" id="UYQ73202.1"/>
    </source>
</evidence>